<comment type="caution">
    <text evidence="13">The sequence shown here is derived from an EMBL/GenBank/DDBJ whole genome shotgun (WGS) entry which is preliminary data.</text>
</comment>
<dbReference type="Gene3D" id="1.20.1730.10">
    <property type="entry name" value="Sodium/glucose cotransporter"/>
    <property type="match status" value="1"/>
</dbReference>
<evidence type="ECO:0000256" key="9">
    <source>
        <dbReference type="ARBA" id="ARBA00023136"/>
    </source>
</evidence>
<dbReference type="Pfam" id="PF00474">
    <property type="entry name" value="SSF"/>
    <property type="match status" value="1"/>
</dbReference>
<evidence type="ECO:0000256" key="7">
    <source>
        <dbReference type="ARBA" id="ARBA00023053"/>
    </source>
</evidence>
<evidence type="ECO:0000256" key="8">
    <source>
        <dbReference type="ARBA" id="ARBA00023065"/>
    </source>
</evidence>
<feature type="transmembrane region" description="Helical" evidence="12">
    <location>
        <begin position="197"/>
        <end position="215"/>
    </location>
</feature>
<dbReference type="Proteomes" id="UP000663859">
    <property type="component" value="Unassembled WGS sequence"/>
</dbReference>
<dbReference type="InterPro" id="IPR051163">
    <property type="entry name" value="Sodium:Solute_Symporter_SSF"/>
</dbReference>
<evidence type="ECO:0000256" key="1">
    <source>
        <dbReference type="ARBA" id="ARBA00004651"/>
    </source>
</evidence>
<dbReference type="RefSeq" id="WP_174582785.1">
    <property type="nucleotide sequence ID" value="NZ_CAJNOB010000004.1"/>
</dbReference>
<gene>
    <name evidence="13" type="ORF">MPNT_120002</name>
</gene>
<sequence>MHSPPWLLDVIIVGVYFFFVLQVGLLSRGQDKDLKNFALAGRRMPWWAVLASIVAAETSAGTFLGTPAEGFALQNYMYLQLALGTILGRLIVASLFLKPYYRYGVYSIYEFLGIRFGPLTQKAASATFLFTRVLACGARLYIAAVVLAVAWKVFFLGERQDLFHQWLVYAAALLVLTVATTVYTAIGGIRAVIWTDLLQAVLMVGSAMTALVLLWQRLHASFPGTTLGSLLPLRVSSMLSLGFHSQTNLSDNLRAILLQDYTLWAGLLGSTFLTMATHGTDQDMVQRMLTAPDVRRSRYSVVASGLVDIPISFLFLSIGILLFHYYRLLPDSQLPPDANEVFPYFILKEMPSGLRGLLLAGLFAATMGSLSAGLNSLAVSFTRDWWPKIKATSEMDQTRLARYFTTVFALFIYLIASAIAYFVLTHSGSRMIPIALGIFGYTYGSLLGIFLLGMVTRRRGNDRGNLLAMLCGFAAVSCLSGLLGEIATSIFGSPIIFCSQPVISFPWRVLAGSCVTFFIGMCFRSAKNERELISECSTPETLSKG</sequence>
<dbReference type="CDD" id="cd11493">
    <property type="entry name" value="SLC5sbd_NIS-like_u1"/>
    <property type="match status" value="1"/>
</dbReference>
<reference evidence="13" key="1">
    <citation type="submission" date="2021-02" db="EMBL/GenBank/DDBJ databases">
        <authorList>
            <person name="Cremers G."/>
            <person name="Picone N."/>
        </authorList>
    </citation>
    <scope>NUCLEOTIDE SEQUENCE</scope>
    <source>
        <strain evidence="13">PQ17</strain>
    </source>
</reference>
<feature type="transmembrane region" description="Helical" evidence="12">
    <location>
        <begin position="46"/>
        <end position="65"/>
    </location>
</feature>
<feature type="transmembrane region" description="Helical" evidence="12">
    <location>
        <begin position="301"/>
        <end position="326"/>
    </location>
</feature>
<keyword evidence="14" id="KW-1185">Reference proteome</keyword>
<accession>A0A8J2BGQ4</accession>
<organism evidence="13 14">
    <name type="scientific">Candidatus Methylacidithermus pantelleriae</name>
    <dbReference type="NCBI Taxonomy" id="2744239"/>
    <lineage>
        <taxon>Bacteria</taxon>
        <taxon>Pseudomonadati</taxon>
        <taxon>Verrucomicrobiota</taxon>
        <taxon>Methylacidiphilae</taxon>
        <taxon>Methylacidiphilales</taxon>
        <taxon>Methylacidiphilaceae</taxon>
        <taxon>Candidatus Methylacidithermus</taxon>
    </lineage>
</organism>
<evidence type="ECO:0000256" key="11">
    <source>
        <dbReference type="RuleBase" id="RU362091"/>
    </source>
</evidence>
<dbReference type="InterPro" id="IPR038377">
    <property type="entry name" value="Na/Glc_symporter_sf"/>
</dbReference>
<evidence type="ECO:0000256" key="4">
    <source>
        <dbReference type="ARBA" id="ARBA00022475"/>
    </source>
</evidence>
<keyword evidence="10" id="KW-0739">Sodium transport</keyword>
<feature type="transmembrane region" description="Helical" evidence="12">
    <location>
        <begin position="430"/>
        <end position="454"/>
    </location>
</feature>
<evidence type="ECO:0000256" key="3">
    <source>
        <dbReference type="ARBA" id="ARBA00022448"/>
    </source>
</evidence>
<keyword evidence="7" id="KW-0915">Sodium</keyword>
<dbReference type="AlphaFoldDB" id="A0A8J2BGQ4"/>
<dbReference type="PROSITE" id="PS50283">
    <property type="entry name" value="NA_SOLUT_SYMP_3"/>
    <property type="match status" value="1"/>
</dbReference>
<feature type="transmembrane region" description="Helical" evidence="12">
    <location>
        <begin position="166"/>
        <end position="185"/>
    </location>
</feature>
<proteinExistence type="inferred from homology"/>
<dbReference type="GO" id="GO:0005886">
    <property type="term" value="C:plasma membrane"/>
    <property type="evidence" value="ECO:0007669"/>
    <property type="project" value="UniProtKB-SubCell"/>
</dbReference>
<keyword evidence="4" id="KW-1003">Cell membrane</keyword>
<evidence type="ECO:0000256" key="12">
    <source>
        <dbReference type="SAM" id="Phobius"/>
    </source>
</evidence>
<evidence type="ECO:0000313" key="14">
    <source>
        <dbReference type="Proteomes" id="UP000663859"/>
    </source>
</evidence>
<feature type="transmembrane region" description="Helical" evidence="12">
    <location>
        <begin position="357"/>
        <end position="379"/>
    </location>
</feature>
<keyword evidence="5 12" id="KW-0812">Transmembrane</keyword>
<evidence type="ECO:0000256" key="5">
    <source>
        <dbReference type="ARBA" id="ARBA00022692"/>
    </source>
</evidence>
<dbReference type="InterPro" id="IPR001734">
    <property type="entry name" value="Na/solute_symporter"/>
</dbReference>
<keyword evidence="8" id="KW-0406">Ion transport</keyword>
<dbReference type="PANTHER" id="PTHR42985:SF47">
    <property type="entry name" value="INTEGRAL MEMBRANE TRANSPORT PROTEIN"/>
    <property type="match status" value="1"/>
</dbReference>
<dbReference type="NCBIfam" id="TIGR00813">
    <property type="entry name" value="sss"/>
    <property type="match status" value="1"/>
</dbReference>
<evidence type="ECO:0000313" key="13">
    <source>
        <dbReference type="EMBL" id="CAF0692390.1"/>
    </source>
</evidence>
<comment type="subcellular location">
    <subcellularLocation>
        <location evidence="1">Cell membrane</location>
        <topology evidence="1">Multi-pass membrane protein</topology>
    </subcellularLocation>
</comment>
<evidence type="ECO:0000256" key="2">
    <source>
        <dbReference type="ARBA" id="ARBA00006434"/>
    </source>
</evidence>
<feature type="transmembrane region" description="Helical" evidence="12">
    <location>
        <begin position="77"/>
        <end position="97"/>
    </location>
</feature>
<feature type="transmembrane region" description="Helical" evidence="12">
    <location>
        <begin position="129"/>
        <end position="154"/>
    </location>
</feature>
<feature type="transmembrane region" description="Helical" evidence="12">
    <location>
        <begin position="505"/>
        <end position="523"/>
    </location>
</feature>
<keyword evidence="9 12" id="KW-0472">Membrane</keyword>
<dbReference type="GO" id="GO:0015293">
    <property type="term" value="F:symporter activity"/>
    <property type="evidence" value="ECO:0007669"/>
    <property type="project" value="TreeGrafter"/>
</dbReference>
<comment type="similarity">
    <text evidence="2 11">Belongs to the sodium:solute symporter (SSF) (TC 2.A.21) family.</text>
</comment>
<feature type="transmembrane region" description="Helical" evidence="12">
    <location>
        <begin position="400"/>
        <end position="424"/>
    </location>
</feature>
<feature type="transmembrane region" description="Helical" evidence="12">
    <location>
        <begin position="466"/>
        <end position="493"/>
    </location>
</feature>
<dbReference type="EMBL" id="CAJNOB010000004">
    <property type="protein sequence ID" value="CAF0692390.1"/>
    <property type="molecule type" value="Genomic_DNA"/>
</dbReference>
<name>A0A8J2BGQ4_9BACT</name>
<keyword evidence="3" id="KW-0813">Transport</keyword>
<dbReference type="GO" id="GO:0006814">
    <property type="term" value="P:sodium ion transport"/>
    <property type="evidence" value="ECO:0007669"/>
    <property type="project" value="UniProtKB-KW"/>
</dbReference>
<feature type="transmembrane region" description="Helical" evidence="12">
    <location>
        <begin position="6"/>
        <end position="26"/>
    </location>
</feature>
<dbReference type="PANTHER" id="PTHR42985">
    <property type="entry name" value="SODIUM-COUPLED MONOCARBOXYLATE TRANSPORTER"/>
    <property type="match status" value="1"/>
</dbReference>
<protein>
    <submittedName>
        <fullName evidence="13">Sodium:proline symporter</fullName>
    </submittedName>
</protein>
<keyword evidence="6 12" id="KW-1133">Transmembrane helix</keyword>
<feature type="transmembrane region" description="Helical" evidence="12">
    <location>
        <begin position="261"/>
        <end position="280"/>
    </location>
</feature>
<evidence type="ECO:0000256" key="6">
    <source>
        <dbReference type="ARBA" id="ARBA00022989"/>
    </source>
</evidence>
<evidence type="ECO:0000256" key="10">
    <source>
        <dbReference type="ARBA" id="ARBA00023201"/>
    </source>
</evidence>